<dbReference type="OrthoDB" id="1301860at2759"/>
<accession>A0A9P0YUT6</accession>
<dbReference type="InterPro" id="IPR012334">
    <property type="entry name" value="Pectin_lyas_fold"/>
</dbReference>
<dbReference type="SUPFAM" id="SSF51126">
    <property type="entry name" value="Pectin lyase-like"/>
    <property type="match status" value="1"/>
</dbReference>
<reference evidence="9" key="1">
    <citation type="submission" date="2022-07" db="EMBL/GenBank/DDBJ databases">
        <authorList>
            <person name="Macas J."/>
            <person name="Novak P."/>
            <person name="Neumann P."/>
        </authorList>
    </citation>
    <scope>NUCLEOTIDE SEQUENCE</scope>
</reference>
<keyword evidence="6 8" id="KW-0326">Glycosidase</keyword>
<dbReference type="Gene3D" id="2.160.20.10">
    <property type="entry name" value="Single-stranded right-handed beta-helix, Pectin lyase-like"/>
    <property type="match status" value="1"/>
</dbReference>
<evidence type="ECO:0000313" key="10">
    <source>
        <dbReference type="Proteomes" id="UP001152484"/>
    </source>
</evidence>
<comment type="caution">
    <text evidence="9">The sequence shown here is derived from an EMBL/GenBank/DDBJ whole genome shotgun (WGS) entry which is preliminary data.</text>
</comment>
<comment type="subcellular location">
    <subcellularLocation>
        <location evidence="1">Secreted</location>
        <location evidence="1">Cell wall</location>
    </subcellularLocation>
</comment>
<gene>
    <name evidence="9" type="ORF">CEURO_LOCUS5910</name>
</gene>
<evidence type="ECO:0000313" key="9">
    <source>
        <dbReference type="EMBL" id="CAH9076648.1"/>
    </source>
</evidence>
<evidence type="ECO:0000256" key="4">
    <source>
        <dbReference type="ARBA" id="ARBA00022525"/>
    </source>
</evidence>
<dbReference type="Proteomes" id="UP001152484">
    <property type="component" value="Unassembled WGS sequence"/>
</dbReference>
<evidence type="ECO:0000256" key="1">
    <source>
        <dbReference type="ARBA" id="ARBA00004191"/>
    </source>
</evidence>
<keyword evidence="10" id="KW-1185">Reference proteome</keyword>
<keyword evidence="5 8" id="KW-0378">Hydrolase</keyword>
<sequence length="357" mass="36519">MEVPVGKTCLVGEITLEGPCGKGFALQVNGEILAPAKGSSQWTGSLQWFNIKGVNGFTLGGTGSFNGNGAAWWTKAEDDDSPNNNLFADQKTSGTKPTAVRFYGSTQVTVTGIEIKNSPQAHLKFNGCTGVNVNNVKITSPGTSPNTDGIHLQNSKSVTITGTTIACGDDCVSIQTGCSDVNIQKLTCGPGHGVSIGGLGKGGTQACVSNIKVSDSTFTNTLTGGRIKTWQGGKGSANGVTFSNIKCVGVETPIMIDQFYCDGGGCHNQTGAVDVTDVTFQGFTGTYTTQALQLACSESMPCSGITLSAIDLKPQGTKVVAPLCEDSYGTTAGAITPAISGCLKAGTVAKKNANACT</sequence>
<protein>
    <recommendedName>
        <fullName evidence="11">Polygalacturonase</fullName>
    </recommendedName>
</protein>
<keyword evidence="3" id="KW-0134">Cell wall</keyword>
<dbReference type="EMBL" id="CAMAPE010000010">
    <property type="protein sequence ID" value="CAH9076648.1"/>
    <property type="molecule type" value="Genomic_DNA"/>
</dbReference>
<name>A0A9P0YUT6_CUSEU</name>
<evidence type="ECO:0000256" key="5">
    <source>
        <dbReference type="ARBA" id="ARBA00022801"/>
    </source>
</evidence>
<keyword evidence="4" id="KW-0964">Secreted</keyword>
<dbReference type="InterPro" id="IPR006626">
    <property type="entry name" value="PbH1"/>
</dbReference>
<evidence type="ECO:0000256" key="7">
    <source>
        <dbReference type="ARBA" id="ARBA00023316"/>
    </source>
</evidence>
<evidence type="ECO:0008006" key="11">
    <source>
        <dbReference type="Google" id="ProtNLM"/>
    </source>
</evidence>
<evidence type="ECO:0000256" key="3">
    <source>
        <dbReference type="ARBA" id="ARBA00022512"/>
    </source>
</evidence>
<keyword evidence="7" id="KW-0961">Cell wall biogenesis/degradation</keyword>
<dbReference type="PANTHER" id="PTHR31375">
    <property type="match status" value="1"/>
</dbReference>
<evidence type="ECO:0000256" key="2">
    <source>
        <dbReference type="ARBA" id="ARBA00008834"/>
    </source>
</evidence>
<dbReference type="Pfam" id="PF00295">
    <property type="entry name" value="Glyco_hydro_28"/>
    <property type="match status" value="1"/>
</dbReference>
<comment type="similarity">
    <text evidence="2 8">Belongs to the glycosyl hydrolase 28 family.</text>
</comment>
<organism evidence="9 10">
    <name type="scientific">Cuscuta europaea</name>
    <name type="common">European dodder</name>
    <dbReference type="NCBI Taxonomy" id="41803"/>
    <lineage>
        <taxon>Eukaryota</taxon>
        <taxon>Viridiplantae</taxon>
        <taxon>Streptophyta</taxon>
        <taxon>Embryophyta</taxon>
        <taxon>Tracheophyta</taxon>
        <taxon>Spermatophyta</taxon>
        <taxon>Magnoliopsida</taxon>
        <taxon>eudicotyledons</taxon>
        <taxon>Gunneridae</taxon>
        <taxon>Pentapetalae</taxon>
        <taxon>asterids</taxon>
        <taxon>lamiids</taxon>
        <taxon>Solanales</taxon>
        <taxon>Convolvulaceae</taxon>
        <taxon>Cuscuteae</taxon>
        <taxon>Cuscuta</taxon>
        <taxon>Cuscuta subgen. Cuscuta</taxon>
    </lineage>
</organism>
<dbReference type="AlphaFoldDB" id="A0A9P0YUT6"/>
<dbReference type="GO" id="GO:0004650">
    <property type="term" value="F:polygalacturonase activity"/>
    <property type="evidence" value="ECO:0007669"/>
    <property type="project" value="InterPro"/>
</dbReference>
<evidence type="ECO:0000256" key="6">
    <source>
        <dbReference type="ARBA" id="ARBA00023295"/>
    </source>
</evidence>
<dbReference type="SMART" id="SM00710">
    <property type="entry name" value="PbH1"/>
    <property type="match status" value="4"/>
</dbReference>
<dbReference type="GO" id="GO:0071555">
    <property type="term" value="P:cell wall organization"/>
    <property type="evidence" value="ECO:0007669"/>
    <property type="project" value="UniProtKB-KW"/>
</dbReference>
<proteinExistence type="inferred from homology"/>
<dbReference type="InterPro" id="IPR000743">
    <property type="entry name" value="Glyco_hydro_28"/>
</dbReference>
<dbReference type="InterPro" id="IPR011050">
    <property type="entry name" value="Pectin_lyase_fold/virulence"/>
</dbReference>
<evidence type="ECO:0000256" key="8">
    <source>
        <dbReference type="RuleBase" id="RU361169"/>
    </source>
</evidence>
<dbReference type="GO" id="GO:0005975">
    <property type="term" value="P:carbohydrate metabolic process"/>
    <property type="evidence" value="ECO:0007669"/>
    <property type="project" value="InterPro"/>
</dbReference>